<dbReference type="PANTHER" id="PTHR43135:SF3">
    <property type="entry name" value="ALPHA-D-RIBOSE 1-METHYLPHOSPHONATE 5-TRIPHOSPHATE DIPHOSPHATASE"/>
    <property type="match status" value="1"/>
</dbReference>
<sequence length="437" mass="46966">MGSIASPNRPTPADITINNYKPGDPDRILFQNVRILDSTGCLPYLGDVLIQEERIVAVGQVDPAAATGTFIIDGGGKKTLMSGLVDAHTHLSFNNAKSTEGLVNMPLEEHVLATAQSAKTYLDCGYTMCFGAAAARPRLDIAVKASIKSGLIPGPRTLANTPEITTTGGAIIPEIARSADGPHEMRKTVREFIELGTDNIKLSLTGDNIVDNMPSDETYFTLEETVAAVEEAHNRGKRVCAHARSEASVKLCLMAGVDVIYHASFADEESMDMLEQKKDSVFVAPAINLPLATCAGEGVPYGFTVEMAEKKGVKEEVEAACKTMTEMHRRGIRVLPGGDYGFAWAPHGTYARDLQHFVEHFGYTPMESILAATALGGEIMGHPEELGKVQPGYYADVILVDGDPLEDIAIFQDTSRLHAIVINGHIHKLVDPSGTAH</sequence>
<keyword evidence="2" id="KW-0378">Hydrolase</keyword>
<dbReference type="Pfam" id="PF01979">
    <property type="entry name" value="Amidohydro_1"/>
    <property type="match status" value="1"/>
</dbReference>
<dbReference type="InterPro" id="IPR051781">
    <property type="entry name" value="Metallo-dep_Hydrolase"/>
</dbReference>
<evidence type="ECO:0000259" key="1">
    <source>
        <dbReference type="Pfam" id="PF01979"/>
    </source>
</evidence>
<dbReference type="InterPro" id="IPR011059">
    <property type="entry name" value="Metal-dep_hydrolase_composite"/>
</dbReference>
<dbReference type="SUPFAM" id="SSF51338">
    <property type="entry name" value="Composite domain of metallo-dependent hydrolases"/>
    <property type="match status" value="1"/>
</dbReference>
<dbReference type="Gene3D" id="3.20.20.140">
    <property type="entry name" value="Metal-dependent hydrolases"/>
    <property type="match status" value="1"/>
</dbReference>
<dbReference type="SUPFAM" id="SSF51556">
    <property type="entry name" value="Metallo-dependent hydrolases"/>
    <property type="match status" value="1"/>
</dbReference>
<evidence type="ECO:0000313" key="3">
    <source>
        <dbReference type="Proteomes" id="UP000246702"/>
    </source>
</evidence>
<dbReference type="PANTHER" id="PTHR43135">
    <property type="entry name" value="ALPHA-D-RIBOSE 1-METHYLPHOSPHONATE 5-TRIPHOSPHATE DIPHOSPHATASE"/>
    <property type="match status" value="1"/>
</dbReference>
<evidence type="ECO:0000313" key="2">
    <source>
        <dbReference type="EMBL" id="PWY89697.1"/>
    </source>
</evidence>
<dbReference type="GeneID" id="37109641"/>
<dbReference type="InterPro" id="IPR057744">
    <property type="entry name" value="OTAase-like"/>
</dbReference>
<accession>A0A317WWX9</accession>
<dbReference type="RefSeq" id="XP_025468608.1">
    <property type="nucleotide sequence ID" value="XM_025607498.1"/>
</dbReference>
<gene>
    <name evidence="2" type="ORF">BO94DRAFT_43856</name>
</gene>
<dbReference type="Proteomes" id="UP000246702">
    <property type="component" value="Unassembled WGS sequence"/>
</dbReference>
<dbReference type="Gene3D" id="2.30.40.10">
    <property type="entry name" value="Urease, subunit C, domain 1"/>
    <property type="match status" value="1"/>
</dbReference>
<dbReference type="InterPro" id="IPR032466">
    <property type="entry name" value="Metal_Hydrolase"/>
</dbReference>
<organism evidence="2 3">
    <name type="scientific">Aspergillus sclerotioniger CBS 115572</name>
    <dbReference type="NCBI Taxonomy" id="1450535"/>
    <lineage>
        <taxon>Eukaryota</taxon>
        <taxon>Fungi</taxon>
        <taxon>Dikarya</taxon>
        <taxon>Ascomycota</taxon>
        <taxon>Pezizomycotina</taxon>
        <taxon>Eurotiomycetes</taxon>
        <taxon>Eurotiomycetidae</taxon>
        <taxon>Eurotiales</taxon>
        <taxon>Aspergillaceae</taxon>
        <taxon>Aspergillus</taxon>
        <taxon>Aspergillus subgen. Circumdati</taxon>
    </lineage>
</organism>
<protein>
    <submittedName>
        <fullName evidence="2">Composite domain of metallo-dependent hydrolase</fullName>
    </submittedName>
</protein>
<dbReference type="InterPro" id="IPR006680">
    <property type="entry name" value="Amidohydro-rel"/>
</dbReference>
<comment type="caution">
    <text evidence="2">The sequence shown here is derived from an EMBL/GenBank/DDBJ whole genome shotgun (WGS) entry which is preliminary data.</text>
</comment>
<dbReference type="STRING" id="1450535.A0A317WWX9"/>
<reference evidence="2 3" key="1">
    <citation type="submission" date="2016-12" db="EMBL/GenBank/DDBJ databases">
        <title>The genomes of Aspergillus section Nigri reveals drivers in fungal speciation.</title>
        <authorList>
            <consortium name="DOE Joint Genome Institute"/>
            <person name="Vesth T.C."/>
            <person name="Nybo J."/>
            <person name="Theobald S."/>
            <person name="Brandl J."/>
            <person name="Frisvad J.C."/>
            <person name="Nielsen K.F."/>
            <person name="Lyhne E.K."/>
            <person name="Kogle M.E."/>
            <person name="Kuo A."/>
            <person name="Riley R."/>
            <person name="Clum A."/>
            <person name="Nolan M."/>
            <person name="Lipzen A."/>
            <person name="Salamov A."/>
            <person name="Henrissat B."/>
            <person name="Wiebenga A."/>
            <person name="De Vries R.P."/>
            <person name="Grigoriev I.V."/>
            <person name="Mortensen U.H."/>
            <person name="Andersen M.R."/>
            <person name="Baker S.E."/>
        </authorList>
    </citation>
    <scope>NUCLEOTIDE SEQUENCE [LARGE SCALE GENOMIC DNA]</scope>
    <source>
        <strain evidence="2 3">CBS 115572</strain>
    </source>
</reference>
<proteinExistence type="predicted"/>
<dbReference type="CDD" id="cd01299">
    <property type="entry name" value="Met_dep_hydrolase_A"/>
    <property type="match status" value="1"/>
</dbReference>
<dbReference type="OrthoDB" id="194468at2759"/>
<name>A0A317WWX9_9EURO</name>
<dbReference type="AlphaFoldDB" id="A0A317WWX9"/>
<dbReference type="GO" id="GO:0016810">
    <property type="term" value="F:hydrolase activity, acting on carbon-nitrogen (but not peptide) bonds"/>
    <property type="evidence" value="ECO:0007669"/>
    <property type="project" value="InterPro"/>
</dbReference>
<dbReference type="EMBL" id="MSFK01000011">
    <property type="protein sequence ID" value="PWY89697.1"/>
    <property type="molecule type" value="Genomic_DNA"/>
</dbReference>
<keyword evidence="3" id="KW-1185">Reference proteome</keyword>
<feature type="domain" description="Amidohydrolase-related" evidence="1">
    <location>
        <begin position="80"/>
        <end position="426"/>
    </location>
</feature>